<proteinExistence type="predicted"/>
<geneLocation type="plasmid" evidence="3 4">
    <name>pFA1</name>
</geneLocation>
<gene>
    <name evidence="3" type="ORF">FUAX_41890</name>
</gene>
<dbReference type="Pfam" id="PF14297">
    <property type="entry name" value="Lin1244_N"/>
    <property type="match status" value="1"/>
</dbReference>
<dbReference type="RefSeq" id="WP_338394867.1">
    <property type="nucleotide sequence ID" value="NZ_AP025315.1"/>
</dbReference>
<reference evidence="3 4" key="1">
    <citation type="submission" date="2021-12" db="EMBL/GenBank/DDBJ databases">
        <title>Genome sequencing of bacteria with rrn-lacking chromosome and rrn-plasmid.</title>
        <authorList>
            <person name="Anda M."/>
            <person name="Iwasaki W."/>
        </authorList>
    </citation>
    <scope>NUCLEOTIDE SEQUENCE [LARGE SCALE GENOMIC DNA]</scope>
    <source>
        <strain evidence="3 4">DSM 100852</strain>
        <plasmid evidence="3 4">pFA1</plasmid>
    </source>
</reference>
<protein>
    <recommendedName>
        <fullName evidence="2">Lin1244/Lin1753-like N-terminal domain-containing protein</fullName>
    </recommendedName>
</protein>
<name>A0AAU9CUU3_9BACT</name>
<sequence>MKKDAYYFSHDSNACHDQKIRLMLAEYGAEGYGWYWMLVELMRDESDHQLLRKGRGFLKALAHELHTDADKLAPFLDDCVNEYGLFREEDDYLWSDSLLERMAQVESKSQRRKDAANSRWSKKEEPRKKANNKARIQKNKADNVESGCKTDAMHMHCDTMKENESKGKQTKKNEIIEKETKGDTHAPEVAIIPELPFHSQEFNNLWDDWRHHLQTMGKAYRSPLLEKRALDRLRPYDEEFATELVEKALIKGWTDFHFEATPGRWKQVQNQKSRNREKNASNNACTGAFSAADLAYAFERIDAMHPEN</sequence>
<feature type="region of interest" description="Disordered" evidence="1">
    <location>
        <begin position="105"/>
        <end position="142"/>
    </location>
</feature>
<keyword evidence="4" id="KW-1185">Reference proteome</keyword>
<dbReference type="KEGG" id="fax:FUAX_41890"/>
<feature type="compositionally biased region" description="Basic and acidic residues" evidence="1">
    <location>
        <begin position="108"/>
        <end position="128"/>
    </location>
</feature>
<feature type="domain" description="Lin1244/Lin1753-like N-terminal" evidence="2">
    <location>
        <begin position="7"/>
        <end position="97"/>
    </location>
</feature>
<accession>A0AAU9CUU3</accession>
<dbReference type="AlphaFoldDB" id="A0AAU9CUU3"/>
<evidence type="ECO:0000256" key="1">
    <source>
        <dbReference type="SAM" id="MobiDB-lite"/>
    </source>
</evidence>
<dbReference type="Proteomes" id="UP001348817">
    <property type="component" value="Plasmid pFA1"/>
</dbReference>
<dbReference type="EMBL" id="AP025315">
    <property type="protein sequence ID" value="BDD11757.1"/>
    <property type="molecule type" value="Genomic_DNA"/>
</dbReference>
<feature type="compositionally biased region" description="Basic residues" evidence="1">
    <location>
        <begin position="129"/>
        <end position="138"/>
    </location>
</feature>
<dbReference type="InterPro" id="IPR025400">
    <property type="entry name" value="Lin1244/Lin1753-like_N"/>
</dbReference>
<organism evidence="3 4">
    <name type="scientific">Fulvitalea axinellae</name>
    <dbReference type="NCBI Taxonomy" id="1182444"/>
    <lineage>
        <taxon>Bacteria</taxon>
        <taxon>Pseudomonadati</taxon>
        <taxon>Bacteroidota</taxon>
        <taxon>Cytophagia</taxon>
        <taxon>Cytophagales</taxon>
        <taxon>Persicobacteraceae</taxon>
        <taxon>Fulvitalea</taxon>
    </lineage>
</organism>
<evidence type="ECO:0000313" key="4">
    <source>
        <dbReference type="Proteomes" id="UP001348817"/>
    </source>
</evidence>
<evidence type="ECO:0000313" key="3">
    <source>
        <dbReference type="EMBL" id="BDD11757.1"/>
    </source>
</evidence>
<keyword evidence="3" id="KW-0614">Plasmid</keyword>
<evidence type="ECO:0000259" key="2">
    <source>
        <dbReference type="Pfam" id="PF14297"/>
    </source>
</evidence>